<feature type="compositionally biased region" description="Acidic residues" evidence="1">
    <location>
        <begin position="95"/>
        <end position="106"/>
    </location>
</feature>
<organism evidence="2 3">
    <name type="scientific">Colletotrichum navitas</name>
    <dbReference type="NCBI Taxonomy" id="681940"/>
    <lineage>
        <taxon>Eukaryota</taxon>
        <taxon>Fungi</taxon>
        <taxon>Dikarya</taxon>
        <taxon>Ascomycota</taxon>
        <taxon>Pezizomycotina</taxon>
        <taxon>Sordariomycetes</taxon>
        <taxon>Hypocreomycetidae</taxon>
        <taxon>Glomerellales</taxon>
        <taxon>Glomerellaceae</taxon>
        <taxon>Colletotrichum</taxon>
        <taxon>Colletotrichum graminicola species complex</taxon>
    </lineage>
</organism>
<dbReference type="GeneID" id="85447408"/>
<evidence type="ECO:0000313" key="3">
    <source>
        <dbReference type="Proteomes" id="UP001230504"/>
    </source>
</evidence>
<feature type="region of interest" description="Disordered" evidence="1">
    <location>
        <begin position="67"/>
        <end position="108"/>
    </location>
</feature>
<dbReference type="RefSeq" id="XP_060419063.1">
    <property type="nucleotide sequence ID" value="XM_060563168.1"/>
</dbReference>
<dbReference type="EMBL" id="JAHLJV010000005">
    <property type="protein sequence ID" value="KAK1598358.1"/>
    <property type="molecule type" value="Genomic_DNA"/>
</dbReference>
<protein>
    <submittedName>
        <fullName evidence="2">Uncharacterized protein</fullName>
    </submittedName>
</protein>
<evidence type="ECO:0000256" key="1">
    <source>
        <dbReference type="SAM" id="MobiDB-lite"/>
    </source>
</evidence>
<dbReference type="Proteomes" id="UP001230504">
    <property type="component" value="Unassembled WGS sequence"/>
</dbReference>
<gene>
    <name evidence="2" type="ORF">LY79DRAFT_666110</name>
</gene>
<proteinExistence type="predicted"/>
<comment type="caution">
    <text evidence="2">The sequence shown here is derived from an EMBL/GenBank/DDBJ whole genome shotgun (WGS) entry which is preliminary data.</text>
</comment>
<sequence>MMIPHFGESIALGYCRRTGFRGRIESPRKNAKDFIADSMSPAGRRRAFKADRDLYAAALSRFVSKSDLNTVSPGDMLRMAGPVPKGDDGASSDESHEEADSELQDIEEQRQCGLKFASMLAKEKQLALEADFHDSEGWPA</sequence>
<keyword evidence="3" id="KW-1185">Reference proteome</keyword>
<name>A0AAD8Q979_9PEZI</name>
<accession>A0AAD8Q979</accession>
<reference evidence="2" key="1">
    <citation type="submission" date="2021-06" db="EMBL/GenBank/DDBJ databases">
        <title>Comparative genomics, transcriptomics and evolutionary studies reveal genomic signatures of adaptation to plant cell wall in hemibiotrophic fungi.</title>
        <authorList>
            <consortium name="DOE Joint Genome Institute"/>
            <person name="Baroncelli R."/>
            <person name="Diaz J.F."/>
            <person name="Benocci T."/>
            <person name="Peng M."/>
            <person name="Battaglia E."/>
            <person name="Haridas S."/>
            <person name="Andreopoulos W."/>
            <person name="Labutti K."/>
            <person name="Pangilinan J."/>
            <person name="Floch G.L."/>
            <person name="Makela M.R."/>
            <person name="Henrissat B."/>
            <person name="Grigoriev I.V."/>
            <person name="Crouch J.A."/>
            <person name="De Vries R.P."/>
            <person name="Sukno S.A."/>
            <person name="Thon M.R."/>
        </authorList>
    </citation>
    <scope>NUCLEOTIDE SEQUENCE</scope>
    <source>
        <strain evidence="2">CBS 125086</strain>
    </source>
</reference>
<dbReference type="AlphaFoldDB" id="A0AAD8Q979"/>
<evidence type="ECO:0000313" key="2">
    <source>
        <dbReference type="EMBL" id="KAK1598358.1"/>
    </source>
</evidence>